<accession>A0A2T2WNW3</accession>
<name>A0A2T2WNW3_9FIRM</name>
<dbReference type="InterPro" id="IPR010839">
    <property type="entry name" value="AtuA_N"/>
</dbReference>
<evidence type="ECO:0000259" key="1">
    <source>
        <dbReference type="Pfam" id="PF07287"/>
    </source>
</evidence>
<proteinExistence type="predicted"/>
<dbReference type="EMBL" id="PXYV01000002">
    <property type="protein sequence ID" value="PSR23924.1"/>
    <property type="molecule type" value="Genomic_DNA"/>
</dbReference>
<organism evidence="2 3">
    <name type="scientific">Sulfobacillus acidophilus</name>
    <dbReference type="NCBI Taxonomy" id="53633"/>
    <lineage>
        <taxon>Bacteria</taxon>
        <taxon>Bacillati</taxon>
        <taxon>Bacillota</taxon>
        <taxon>Clostridia</taxon>
        <taxon>Eubacteriales</taxon>
        <taxon>Clostridiales Family XVII. Incertae Sedis</taxon>
        <taxon>Sulfobacillus</taxon>
    </lineage>
</organism>
<dbReference type="Proteomes" id="UP000241848">
    <property type="component" value="Unassembled WGS sequence"/>
</dbReference>
<evidence type="ECO:0000313" key="3">
    <source>
        <dbReference type="Proteomes" id="UP000241848"/>
    </source>
</evidence>
<sequence length="445" mass="48108">MKETVRIGWGSAYADDNLDPAEDLAQFGRLDALCFDALAERTLALAQIRRRHDPLQGYDLRLDEFGRRFLPYAAQGLKLVTNMGAANPMAAAHRLSQIAQEMGLGTVRIAAVTGDDVTDAILALDPLLDENGRALSQMPGKPVCANAYIGAEPLVQALNQGADVVVGGRIADPSLGLAVLRHGFGWSDTDWNRLGQGIVVGHVLECGTHVTGGNFADPPYRVVPHLDRLGMPLAEVKGDGSAIIGKLDSSGGMVTTETVKAQLVYEIHNPAQYFTPDVTADFCGVEVLPIGPDRVMVVGGRGTARPQTLKVLVGIDEGWHAEAEISFAGPGAYERARLSQQILLQRVEHYDRQDVAEVRCDLIGINAIFGPASPQPASFPEDVRVRLAAHTWHQDTAERLTREVEWQYFGPSGGGGVRRRVTPRLAMYSTRIDAQAVRPRVAFIG</sequence>
<dbReference type="Pfam" id="PF07287">
    <property type="entry name" value="AtuA"/>
    <property type="match status" value="1"/>
</dbReference>
<reference evidence="2 3" key="1">
    <citation type="journal article" date="2014" name="BMC Genomics">
        <title>Comparison of environmental and isolate Sulfobacillus genomes reveals diverse carbon, sulfur, nitrogen, and hydrogen metabolisms.</title>
        <authorList>
            <person name="Justice N.B."/>
            <person name="Norman A."/>
            <person name="Brown C.T."/>
            <person name="Singh A."/>
            <person name="Thomas B.C."/>
            <person name="Banfield J.F."/>
        </authorList>
    </citation>
    <scope>NUCLEOTIDE SEQUENCE [LARGE SCALE GENOMIC DNA]</scope>
    <source>
        <strain evidence="2">AMDSBA3</strain>
    </source>
</reference>
<feature type="domain" description="Acyclic terpene utilisation N-terminal" evidence="1">
    <location>
        <begin position="5"/>
        <end position="442"/>
    </location>
</feature>
<dbReference type="PANTHER" id="PTHR47472:SF1">
    <property type="entry name" value="DUF1446-DOMAIN-CONTAINING PROTEIN"/>
    <property type="match status" value="1"/>
</dbReference>
<protein>
    <submittedName>
        <fullName evidence="2">ABC transporter substrate-binding protein</fullName>
    </submittedName>
</protein>
<comment type="caution">
    <text evidence="2">The sequence shown here is derived from an EMBL/GenBank/DDBJ whole genome shotgun (WGS) entry which is preliminary data.</text>
</comment>
<dbReference type="AlphaFoldDB" id="A0A2T2WNW3"/>
<dbReference type="PANTHER" id="PTHR47472">
    <property type="entry name" value="PROPIONYL-COA CARBOXYLASE"/>
    <property type="match status" value="1"/>
</dbReference>
<gene>
    <name evidence="2" type="ORF">C7B45_01165</name>
</gene>
<evidence type="ECO:0000313" key="2">
    <source>
        <dbReference type="EMBL" id="PSR23924.1"/>
    </source>
</evidence>